<reference evidence="1" key="1">
    <citation type="submission" date="2022-11" db="EMBL/GenBank/DDBJ databases">
        <title>Genome Sequence of Boeremia exigua.</title>
        <authorList>
            <person name="Buettner E."/>
        </authorList>
    </citation>
    <scope>NUCLEOTIDE SEQUENCE</scope>
    <source>
        <strain evidence="1">CU02</strain>
    </source>
</reference>
<comment type="caution">
    <text evidence="1">The sequence shown here is derived from an EMBL/GenBank/DDBJ whole genome shotgun (WGS) entry which is preliminary data.</text>
</comment>
<keyword evidence="2" id="KW-1185">Reference proteome</keyword>
<accession>A0ACC2INF1</accession>
<gene>
    <name evidence="1" type="ORF">OPT61_g1966</name>
</gene>
<name>A0ACC2INF1_9PLEO</name>
<sequence length="467" mass="52494">MVSSEQPFPTVAETIRTGAQTLQSSWQHLPNLLSSHQIANLLVGAYAFSYVLPHLRPWLACFERLFAAVHVEESQDFYATLLDWVSKKLETSSTLKLVMKDDNQQADTRRSDKGQSSISGARFHASILKKAMDYQPWYCSTWFWHQGRLFILERRRDRSASFIRHGDEDTIILKTLGFSTRPIKDLLYSIAASAKSEDQRTSIFTVRPKQTRNFAGPWFKIGSPTIRPMQSVALDQRIKTEIVDEINRFLQPSHEAACAKNGIPWRRGYLFHGPPGTGKTSFVKALAGTFGIPIYILSLQHSELEDADLLQILPRVPPRCLVLIEDIDTFDVAGSREASAKGQTKDISSSITLSGLLNALDGVTGPSGCILVMTTNYPEKLDKALTRPGRVDRKVYLPLITRSLAREMFLYKYQDEQNDMTLKVEQFVDSIPDGKLSPALVQEFLSAKEPKGAIEKATAYRIGDSDY</sequence>
<evidence type="ECO:0000313" key="1">
    <source>
        <dbReference type="EMBL" id="KAJ8116642.1"/>
    </source>
</evidence>
<dbReference type="EMBL" id="JAPHNI010000085">
    <property type="protein sequence ID" value="KAJ8116642.1"/>
    <property type="molecule type" value="Genomic_DNA"/>
</dbReference>
<protein>
    <submittedName>
        <fullName evidence="1">Uncharacterized protein</fullName>
    </submittedName>
</protein>
<organism evidence="1 2">
    <name type="scientific">Boeremia exigua</name>
    <dbReference type="NCBI Taxonomy" id="749465"/>
    <lineage>
        <taxon>Eukaryota</taxon>
        <taxon>Fungi</taxon>
        <taxon>Dikarya</taxon>
        <taxon>Ascomycota</taxon>
        <taxon>Pezizomycotina</taxon>
        <taxon>Dothideomycetes</taxon>
        <taxon>Pleosporomycetidae</taxon>
        <taxon>Pleosporales</taxon>
        <taxon>Pleosporineae</taxon>
        <taxon>Didymellaceae</taxon>
        <taxon>Boeremia</taxon>
    </lineage>
</organism>
<proteinExistence type="predicted"/>
<dbReference type="Proteomes" id="UP001153331">
    <property type="component" value="Unassembled WGS sequence"/>
</dbReference>
<evidence type="ECO:0000313" key="2">
    <source>
        <dbReference type="Proteomes" id="UP001153331"/>
    </source>
</evidence>